<gene>
    <name evidence="2" type="ORF">VF08_03755</name>
</gene>
<evidence type="ECO:0000256" key="1">
    <source>
        <dbReference type="SAM" id="Coils"/>
    </source>
</evidence>
<sequence>MQMKQSQMQNQNADLHLIRTVLKQLHYLVDAIEAVRLQNAIQDNQLADLENRVSVLETNFGHQVCRNEDLQNLVDFHYPPD</sequence>
<keyword evidence="1" id="KW-0175">Coiled coil</keyword>
<evidence type="ECO:0000313" key="2">
    <source>
        <dbReference type="EMBL" id="PHK06600.1"/>
    </source>
</evidence>
<accession>A0A9Q5ZG74</accession>
<protein>
    <submittedName>
        <fullName evidence="2">Uncharacterized protein</fullName>
    </submittedName>
</protein>
<dbReference type="Proteomes" id="UP000222310">
    <property type="component" value="Unassembled WGS sequence"/>
</dbReference>
<evidence type="ECO:0000313" key="3">
    <source>
        <dbReference type="Proteomes" id="UP000222310"/>
    </source>
</evidence>
<dbReference type="EMBL" id="LAHD01000006">
    <property type="protein sequence ID" value="PHK06600.1"/>
    <property type="molecule type" value="Genomic_DNA"/>
</dbReference>
<comment type="caution">
    <text evidence="2">The sequence shown here is derived from an EMBL/GenBank/DDBJ whole genome shotgun (WGS) entry which is preliminary data.</text>
</comment>
<dbReference type="AlphaFoldDB" id="A0A9Q5ZG74"/>
<feature type="coiled-coil region" evidence="1">
    <location>
        <begin position="32"/>
        <end position="59"/>
    </location>
</feature>
<reference evidence="2 3" key="1">
    <citation type="submission" date="2015-02" db="EMBL/GenBank/DDBJ databases">
        <title>Nostoc linckia genome annotation.</title>
        <authorList>
            <person name="Zhou Z."/>
        </authorList>
    </citation>
    <scope>NUCLEOTIDE SEQUENCE [LARGE SCALE GENOMIC DNA]</scope>
    <source>
        <strain evidence="3">z8</strain>
    </source>
</reference>
<organism evidence="2 3">
    <name type="scientific">Nostoc linckia z8</name>
    <dbReference type="NCBI Taxonomy" id="1628746"/>
    <lineage>
        <taxon>Bacteria</taxon>
        <taxon>Bacillati</taxon>
        <taxon>Cyanobacteriota</taxon>
        <taxon>Cyanophyceae</taxon>
        <taxon>Nostocales</taxon>
        <taxon>Nostocaceae</taxon>
        <taxon>Nostoc</taxon>
    </lineage>
</organism>
<name>A0A9Q5ZG74_NOSLI</name>
<proteinExistence type="predicted"/>